<dbReference type="PANTHER" id="PTHR30365">
    <property type="entry name" value="CYTOCHROME D UBIQUINOL OXIDASE"/>
    <property type="match status" value="1"/>
</dbReference>
<keyword evidence="4 12" id="KW-1003">Cell membrane</keyword>
<keyword evidence="10 12" id="KW-0408">Iron</keyword>
<evidence type="ECO:0000256" key="5">
    <source>
        <dbReference type="ARBA" id="ARBA00022617"/>
    </source>
</evidence>
<dbReference type="Proteomes" id="UP001499987">
    <property type="component" value="Unassembled WGS sequence"/>
</dbReference>
<accession>A0ABP4DYH7</accession>
<dbReference type="EMBL" id="BAAALD010000013">
    <property type="protein sequence ID" value="GAA1078102.1"/>
    <property type="molecule type" value="Genomic_DNA"/>
</dbReference>
<keyword evidence="9 12" id="KW-1133">Transmembrane helix</keyword>
<evidence type="ECO:0000313" key="14">
    <source>
        <dbReference type="Proteomes" id="UP001499987"/>
    </source>
</evidence>
<evidence type="ECO:0000256" key="12">
    <source>
        <dbReference type="PIRNR" id="PIRNR006446"/>
    </source>
</evidence>
<feature type="transmembrane region" description="Helical" evidence="12">
    <location>
        <begin position="127"/>
        <end position="146"/>
    </location>
</feature>
<evidence type="ECO:0000256" key="11">
    <source>
        <dbReference type="ARBA" id="ARBA00023136"/>
    </source>
</evidence>
<feature type="transmembrane region" description="Helical" evidence="12">
    <location>
        <begin position="415"/>
        <end position="437"/>
    </location>
</feature>
<feature type="transmembrane region" description="Helical" evidence="12">
    <location>
        <begin position="213"/>
        <end position="236"/>
    </location>
</feature>
<evidence type="ECO:0000256" key="9">
    <source>
        <dbReference type="ARBA" id="ARBA00022989"/>
    </source>
</evidence>
<protein>
    <submittedName>
        <fullName evidence="13">Cytochrome ubiquinol oxidase subunit I</fullName>
    </submittedName>
</protein>
<feature type="transmembrane region" description="Helical" evidence="12">
    <location>
        <begin position="335"/>
        <end position="355"/>
    </location>
</feature>
<keyword evidence="5 12" id="KW-0349">Heme</keyword>
<gene>
    <name evidence="13" type="ORF">GCM10009663_20010</name>
</gene>
<evidence type="ECO:0000256" key="10">
    <source>
        <dbReference type="ARBA" id="ARBA00023004"/>
    </source>
</evidence>
<feature type="transmembrane region" description="Helical" evidence="12">
    <location>
        <begin position="47"/>
        <end position="71"/>
    </location>
</feature>
<feature type="transmembrane region" description="Helical" evidence="12">
    <location>
        <begin position="16"/>
        <end position="35"/>
    </location>
</feature>
<name>A0ABP4DYH7_9ACTN</name>
<feature type="transmembrane region" description="Helical" evidence="12">
    <location>
        <begin position="367"/>
        <end position="386"/>
    </location>
</feature>
<organism evidence="13 14">
    <name type="scientific">Kitasatospora arboriphila</name>
    <dbReference type="NCBI Taxonomy" id="258052"/>
    <lineage>
        <taxon>Bacteria</taxon>
        <taxon>Bacillati</taxon>
        <taxon>Actinomycetota</taxon>
        <taxon>Actinomycetes</taxon>
        <taxon>Kitasatosporales</taxon>
        <taxon>Streptomycetaceae</taxon>
        <taxon>Kitasatospora</taxon>
    </lineage>
</organism>
<keyword evidence="7 12" id="KW-0479">Metal-binding</keyword>
<keyword evidence="14" id="KW-1185">Reference proteome</keyword>
<keyword evidence="11 12" id="KW-0472">Membrane</keyword>
<dbReference type="InterPro" id="IPR002585">
    <property type="entry name" value="Cyt-d_ubiquinol_oxidase_su_1"/>
</dbReference>
<evidence type="ECO:0000313" key="13">
    <source>
        <dbReference type="EMBL" id="GAA1078102.1"/>
    </source>
</evidence>
<evidence type="ECO:0000256" key="2">
    <source>
        <dbReference type="ARBA" id="ARBA00009819"/>
    </source>
</evidence>
<reference evidence="14" key="1">
    <citation type="journal article" date="2019" name="Int. J. Syst. Evol. Microbiol.">
        <title>The Global Catalogue of Microorganisms (GCM) 10K type strain sequencing project: providing services to taxonomists for standard genome sequencing and annotation.</title>
        <authorList>
            <consortium name="The Broad Institute Genomics Platform"/>
            <consortium name="The Broad Institute Genome Sequencing Center for Infectious Disease"/>
            <person name="Wu L."/>
            <person name="Ma J."/>
        </authorList>
    </citation>
    <scope>NUCLEOTIDE SEQUENCE [LARGE SCALE GENOMIC DNA]</scope>
    <source>
        <strain evidence="14">JCM 13002</strain>
    </source>
</reference>
<dbReference type="Pfam" id="PF01654">
    <property type="entry name" value="Cyt_bd_oxida_I"/>
    <property type="match status" value="1"/>
</dbReference>
<evidence type="ECO:0000256" key="1">
    <source>
        <dbReference type="ARBA" id="ARBA00004651"/>
    </source>
</evidence>
<keyword evidence="3 12" id="KW-0813">Transport</keyword>
<dbReference type="PIRSF" id="PIRSF006446">
    <property type="entry name" value="Cyt_quinol_oxidase_1"/>
    <property type="match status" value="1"/>
</dbReference>
<dbReference type="RefSeq" id="WP_344623152.1">
    <property type="nucleotide sequence ID" value="NZ_BAAALD010000013.1"/>
</dbReference>
<evidence type="ECO:0000256" key="7">
    <source>
        <dbReference type="ARBA" id="ARBA00022723"/>
    </source>
</evidence>
<evidence type="ECO:0000256" key="8">
    <source>
        <dbReference type="ARBA" id="ARBA00022982"/>
    </source>
</evidence>
<feature type="transmembrane region" description="Helical" evidence="12">
    <location>
        <begin position="91"/>
        <end position="115"/>
    </location>
</feature>
<keyword evidence="6 12" id="KW-0812">Transmembrane</keyword>
<sequence length="460" mass="50544">MSQLDLARLQFAMTSIYHFLFVPVTIGLGFLTALLQTGWHRSGRAELLQLTRFFGTLLVINIAVGVVTGLVQEFQFGMDWSAYSRTVGDVFGAPLAMEGLAAFFLESTFLGLWLFGWDRLPPRVHLATIWLVAVGGALSAAFIMAANSWMQHPVGYTIDPSTGRPQLNDVWKLFTNPVFLRGYLHVILASLVTGSVVMLAVSAWQLRKGSSPLAFHAAARLALVVLVPVILAAMLVGSELGVTEGKYQPMKIAGAEAQWDTCQPCSFSLFQISGGKNDMTPTQIIAIPHLLSLLATNHWNGKVLGLNAVQAQYEQQYGPGNYIPNIFIQYWSMRVMAYLAVVVLLVGLWGLWLLWRKRLSGARWFHRVAVWAGVLPFLMNTAGWLLTENGRQPWIVQGLQLTRNGVSPSVSTATVATSLVVFLLLYAALAAVAFVLLTRYARKELSPPPAEDTPIPALTY</sequence>
<keyword evidence="8 12" id="KW-0249">Electron transport</keyword>
<comment type="similarity">
    <text evidence="2 12">Belongs to the cytochrome ubiquinol oxidase subunit 1 family.</text>
</comment>
<evidence type="ECO:0000256" key="4">
    <source>
        <dbReference type="ARBA" id="ARBA00022475"/>
    </source>
</evidence>
<evidence type="ECO:0000256" key="6">
    <source>
        <dbReference type="ARBA" id="ARBA00022692"/>
    </source>
</evidence>
<comment type="caution">
    <text evidence="13">The sequence shown here is derived from an EMBL/GenBank/DDBJ whole genome shotgun (WGS) entry which is preliminary data.</text>
</comment>
<evidence type="ECO:0000256" key="3">
    <source>
        <dbReference type="ARBA" id="ARBA00022448"/>
    </source>
</evidence>
<proteinExistence type="inferred from homology"/>
<dbReference type="PANTHER" id="PTHR30365:SF15">
    <property type="entry name" value="CYTOCHROME BD UBIQUINOL OXIDASE SUBUNIT 1"/>
    <property type="match status" value="1"/>
</dbReference>
<comment type="subcellular location">
    <subcellularLocation>
        <location evidence="1">Cell membrane</location>
        <topology evidence="1">Multi-pass membrane protein</topology>
    </subcellularLocation>
</comment>
<feature type="transmembrane region" description="Helical" evidence="12">
    <location>
        <begin position="182"/>
        <end position="201"/>
    </location>
</feature>